<dbReference type="AlphaFoldDB" id="A0A438JUN4"/>
<evidence type="ECO:0000313" key="1">
    <source>
        <dbReference type="EMBL" id="RVX12618.1"/>
    </source>
</evidence>
<dbReference type="Proteomes" id="UP000288805">
    <property type="component" value="Unassembled WGS sequence"/>
</dbReference>
<accession>A0A438JUN4</accession>
<sequence>MLIKASLIMGKGITSSGGLKTQPIKCLVRWTLEYEKSNQRLLPPDAYLSLVSMSKDMDGLPSQGINRITARPISLTWSESILAWVLLGMGLPHV</sequence>
<name>A0A438JUN4_VITVI</name>
<dbReference type="Gene3D" id="3.30.530.20">
    <property type="match status" value="1"/>
</dbReference>
<comment type="caution">
    <text evidence="1">The sequence shown here is derived from an EMBL/GenBank/DDBJ whole genome shotgun (WGS) entry which is preliminary data.</text>
</comment>
<evidence type="ECO:0000313" key="2">
    <source>
        <dbReference type="Proteomes" id="UP000288805"/>
    </source>
</evidence>
<proteinExistence type="predicted"/>
<gene>
    <name evidence="1" type="ORF">CK203_011587</name>
</gene>
<dbReference type="InterPro" id="IPR023393">
    <property type="entry name" value="START-like_dom_sf"/>
</dbReference>
<reference evidence="1 2" key="1">
    <citation type="journal article" date="2018" name="PLoS Genet.">
        <title>Population sequencing reveals clonal diversity and ancestral inbreeding in the grapevine cultivar Chardonnay.</title>
        <authorList>
            <person name="Roach M.J."/>
            <person name="Johnson D.L."/>
            <person name="Bohlmann J."/>
            <person name="van Vuuren H.J."/>
            <person name="Jones S.J."/>
            <person name="Pretorius I.S."/>
            <person name="Schmidt S.A."/>
            <person name="Borneman A.R."/>
        </authorList>
    </citation>
    <scope>NUCLEOTIDE SEQUENCE [LARGE SCALE GENOMIC DNA]</scope>
    <source>
        <strain evidence="2">cv. Chardonnay</strain>
        <tissue evidence="1">Leaf</tissue>
    </source>
</reference>
<dbReference type="EMBL" id="QGNW01000027">
    <property type="protein sequence ID" value="RVX12618.1"/>
    <property type="molecule type" value="Genomic_DNA"/>
</dbReference>
<protein>
    <submittedName>
        <fullName evidence="1">Uncharacterized protein</fullName>
    </submittedName>
</protein>
<organism evidence="1 2">
    <name type="scientific">Vitis vinifera</name>
    <name type="common">Grape</name>
    <dbReference type="NCBI Taxonomy" id="29760"/>
    <lineage>
        <taxon>Eukaryota</taxon>
        <taxon>Viridiplantae</taxon>
        <taxon>Streptophyta</taxon>
        <taxon>Embryophyta</taxon>
        <taxon>Tracheophyta</taxon>
        <taxon>Spermatophyta</taxon>
        <taxon>Magnoliopsida</taxon>
        <taxon>eudicotyledons</taxon>
        <taxon>Gunneridae</taxon>
        <taxon>Pentapetalae</taxon>
        <taxon>rosids</taxon>
        <taxon>Vitales</taxon>
        <taxon>Vitaceae</taxon>
        <taxon>Viteae</taxon>
        <taxon>Vitis</taxon>
    </lineage>
</organism>